<sequence length="619" mass="71255">MGEEKVKVMEIIKARNDMLQKEKELYIGCVEKINMNTRELLKNDFGTTLVNNCAKDIAGEVVRRYFDMGDYYITVDQMFERIVHFSYDNETDLLNADDNIRKAFYNMEDSSSTSATLKKITKECQDAQKKLFEGEREKDSLDRKGKKDYRVSKVTENGEIYDELTGQKGDTHTVIKNGKECLVSDLHADHIQARESATYNKDYIREDKVEELRKFYNSADNMQMIHASANTSKSDVRVCEVNGKIEYLQSKEIDSRSKKDKIVDITYKATAEQLADATVTQWEKETKSGNKMKALKDKGYLDENGKVKKSVKKELEHNIRSSQNKESTEILKAANYKNIAKDAVSESKKSVKKIISGQVIYYVLPPLVFETQTILKRKDITIDTFLDELKKAGSRVRKYVISKIGKIFENVTNSSMSKFIKTFFDIIIEMVKATVKKLVKIIKEVVMSLVNCVKILCDGKSTASQKADAITKTLSVSINTVVMELLFEYLQKQLGLPEMLMEPLQIIVTIISTNIIMLVLQKLDLFDVQYGLLISNMEKVFDEANEEYLNESNILFENNSEEINRYMNNIKAHMQEIQESISKVDINKEEITPYLEKLNELFDMEINFNSEWNEFIEAV</sequence>
<evidence type="ECO:0000313" key="3">
    <source>
        <dbReference type="Proteomes" id="UP000277999"/>
    </source>
</evidence>
<dbReference type="RefSeq" id="WP_122058462.1">
    <property type="nucleotide sequence ID" value="NZ_RFAQ01000014.1"/>
</dbReference>
<dbReference type="AlphaFoldDB" id="A0A3M0T5J1"/>
<gene>
    <name evidence="2" type="ORF">D9O40_06690</name>
</gene>
<proteinExistence type="predicted"/>
<reference evidence="2 3" key="1">
    <citation type="submission" date="2018-10" db="EMBL/GenBank/DDBJ databases">
        <title>Genome-centric metagenomics revealed C2 chemical producing, CO utilizing Clostridium with novel acetogenic gene cluster.</title>
        <authorList>
            <person name="Kang H."/>
            <person name="Park B."/>
            <person name="Choi I.G."/>
            <person name="Chang I.S."/>
        </authorList>
    </citation>
    <scope>NUCLEOTIDE SEQUENCE [LARGE SCALE GENOMIC DNA]</scope>
    <source>
        <strain evidence="2 3">H21-9</strain>
    </source>
</reference>
<evidence type="ECO:0000256" key="1">
    <source>
        <dbReference type="SAM" id="Coils"/>
    </source>
</evidence>
<organism evidence="2 3">
    <name type="scientific">Clostridium autoethanogenum</name>
    <dbReference type="NCBI Taxonomy" id="84023"/>
    <lineage>
        <taxon>Bacteria</taxon>
        <taxon>Bacillati</taxon>
        <taxon>Bacillota</taxon>
        <taxon>Clostridia</taxon>
        <taxon>Eubacteriales</taxon>
        <taxon>Clostridiaceae</taxon>
        <taxon>Clostridium</taxon>
    </lineage>
</organism>
<protein>
    <submittedName>
        <fullName evidence="2">Uncharacterized protein</fullName>
    </submittedName>
</protein>
<feature type="coiled-coil region" evidence="1">
    <location>
        <begin position="117"/>
        <end position="144"/>
    </location>
</feature>
<evidence type="ECO:0000313" key="2">
    <source>
        <dbReference type="EMBL" id="RMD02318.1"/>
    </source>
</evidence>
<accession>A0A3M0T5J1</accession>
<comment type="caution">
    <text evidence="2">The sequence shown here is derived from an EMBL/GenBank/DDBJ whole genome shotgun (WGS) entry which is preliminary data.</text>
</comment>
<dbReference type="Proteomes" id="UP000277999">
    <property type="component" value="Unassembled WGS sequence"/>
</dbReference>
<keyword evidence="1" id="KW-0175">Coiled coil</keyword>
<feature type="coiled-coil region" evidence="1">
    <location>
        <begin position="556"/>
        <end position="583"/>
    </location>
</feature>
<name>A0A3M0T5J1_9CLOT</name>
<dbReference type="EMBL" id="RFAQ01000014">
    <property type="protein sequence ID" value="RMD02318.1"/>
    <property type="molecule type" value="Genomic_DNA"/>
</dbReference>